<evidence type="ECO:0000313" key="2">
    <source>
        <dbReference type="EMBL" id="TEB25951.1"/>
    </source>
</evidence>
<feature type="region of interest" description="Disordered" evidence="1">
    <location>
        <begin position="1"/>
        <end position="95"/>
    </location>
</feature>
<feature type="compositionally biased region" description="Low complexity" evidence="1">
    <location>
        <begin position="44"/>
        <end position="57"/>
    </location>
</feature>
<sequence length="309" mass="31277">MFVPLVSTPSSERRALWKRKGGGGGGGGRGGGGGKSGGGGGKSSGSKSGSRGSSGVFKSGGGKDKTPTQKVSVKSSGSTTVHDIPSGQLFGGRSVGGGVRSGIYGTSAYGSGYPGTAGRGTGGRGFPYYFWPVSYGGCRDRPSYICNEEYGSPTAKNRTGGPQHTAEFRSLKGQSTFYVLSDKDTVNSLVKSIKKYCSPKGLVDAKGIKKPQAYKGPDFGKPTPEEAIQYYRASSIGLYLDGYSNAATLSANESVVDTPLPAGVDADLLSCLNSTIGAGAPLASAASVASAPGPSVLIAVLVLALWAMV</sequence>
<proteinExistence type="predicted"/>
<gene>
    <name evidence="2" type="ORF">FA13DRAFT_1777183</name>
</gene>
<dbReference type="OrthoDB" id="3365917at2759"/>
<dbReference type="EMBL" id="QPFP01000052">
    <property type="protein sequence ID" value="TEB25951.1"/>
    <property type="molecule type" value="Genomic_DNA"/>
</dbReference>
<keyword evidence="3" id="KW-1185">Reference proteome</keyword>
<evidence type="ECO:0000256" key="1">
    <source>
        <dbReference type="SAM" id="MobiDB-lite"/>
    </source>
</evidence>
<evidence type="ECO:0000313" key="3">
    <source>
        <dbReference type="Proteomes" id="UP000298030"/>
    </source>
</evidence>
<reference evidence="2 3" key="1">
    <citation type="journal article" date="2019" name="Nat. Ecol. Evol.">
        <title>Megaphylogeny resolves global patterns of mushroom evolution.</title>
        <authorList>
            <person name="Varga T."/>
            <person name="Krizsan K."/>
            <person name="Foldi C."/>
            <person name="Dima B."/>
            <person name="Sanchez-Garcia M."/>
            <person name="Sanchez-Ramirez S."/>
            <person name="Szollosi G.J."/>
            <person name="Szarkandi J.G."/>
            <person name="Papp V."/>
            <person name="Albert L."/>
            <person name="Andreopoulos W."/>
            <person name="Angelini C."/>
            <person name="Antonin V."/>
            <person name="Barry K.W."/>
            <person name="Bougher N.L."/>
            <person name="Buchanan P."/>
            <person name="Buyck B."/>
            <person name="Bense V."/>
            <person name="Catcheside P."/>
            <person name="Chovatia M."/>
            <person name="Cooper J."/>
            <person name="Damon W."/>
            <person name="Desjardin D."/>
            <person name="Finy P."/>
            <person name="Geml J."/>
            <person name="Haridas S."/>
            <person name="Hughes K."/>
            <person name="Justo A."/>
            <person name="Karasinski D."/>
            <person name="Kautmanova I."/>
            <person name="Kiss B."/>
            <person name="Kocsube S."/>
            <person name="Kotiranta H."/>
            <person name="LaButti K.M."/>
            <person name="Lechner B.E."/>
            <person name="Liimatainen K."/>
            <person name="Lipzen A."/>
            <person name="Lukacs Z."/>
            <person name="Mihaltcheva S."/>
            <person name="Morgado L.N."/>
            <person name="Niskanen T."/>
            <person name="Noordeloos M.E."/>
            <person name="Ohm R.A."/>
            <person name="Ortiz-Santana B."/>
            <person name="Ovrebo C."/>
            <person name="Racz N."/>
            <person name="Riley R."/>
            <person name="Savchenko A."/>
            <person name="Shiryaev A."/>
            <person name="Soop K."/>
            <person name="Spirin V."/>
            <person name="Szebenyi C."/>
            <person name="Tomsovsky M."/>
            <person name="Tulloss R.E."/>
            <person name="Uehling J."/>
            <person name="Grigoriev I.V."/>
            <person name="Vagvolgyi C."/>
            <person name="Papp T."/>
            <person name="Martin F.M."/>
            <person name="Miettinen O."/>
            <person name="Hibbett D.S."/>
            <person name="Nagy L.G."/>
        </authorList>
    </citation>
    <scope>NUCLEOTIDE SEQUENCE [LARGE SCALE GENOMIC DNA]</scope>
    <source>
        <strain evidence="2 3">FP101781</strain>
    </source>
</reference>
<protein>
    <submittedName>
        <fullName evidence="2">Uncharacterized protein</fullName>
    </submittedName>
</protein>
<feature type="compositionally biased region" description="Gly residues" evidence="1">
    <location>
        <begin position="22"/>
        <end position="43"/>
    </location>
</feature>
<dbReference type="AlphaFoldDB" id="A0A4Y7SW69"/>
<name>A0A4Y7SW69_COPMI</name>
<organism evidence="2 3">
    <name type="scientific">Coprinellus micaceus</name>
    <name type="common">Glistening ink-cap mushroom</name>
    <name type="synonym">Coprinus micaceus</name>
    <dbReference type="NCBI Taxonomy" id="71717"/>
    <lineage>
        <taxon>Eukaryota</taxon>
        <taxon>Fungi</taxon>
        <taxon>Dikarya</taxon>
        <taxon>Basidiomycota</taxon>
        <taxon>Agaricomycotina</taxon>
        <taxon>Agaricomycetes</taxon>
        <taxon>Agaricomycetidae</taxon>
        <taxon>Agaricales</taxon>
        <taxon>Agaricineae</taxon>
        <taxon>Psathyrellaceae</taxon>
        <taxon>Coprinellus</taxon>
    </lineage>
</organism>
<dbReference type="STRING" id="71717.A0A4Y7SW69"/>
<accession>A0A4Y7SW69</accession>
<comment type="caution">
    <text evidence="2">The sequence shown here is derived from an EMBL/GenBank/DDBJ whole genome shotgun (WGS) entry which is preliminary data.</text>
</comment>
<dbReference type="Proteomes" id="UP000298030">
    <property type="component" value="Unassembled WGS sequence"/>
</dbReference>
<feature type="compositionally biased region" description="Low complexity" evidence="1">
    <location>
        <begin position="70"/>
        <end position="81"/>
    </location>
</feature>